<dbReference type="PROSITE" id="PS50297">
    <property type="entry name" value="ANK_REP_REGION"/>
    <property type="match status" value="4"/>
</dbReference>
<protein>
    <submittedName>
        <fullName evidence="5">FOG: Ankyrin repeat</fullName>
    </submittedName>
</protein>
<dbReference type="Proteomes" id="UP000318141">
    <property type="component" value="Unassembled WGS sequence"/>
</dbReference>
<keyword evidence="2 3" id="KW-0040">ANK repeat</keyword>
<comment type="caution">
    <text evidence="5">The sequence shown here is derived from an EMBL/GenBank/DDBJ whole genome shotgun (WGS) entry which is preliminary data.</text>
</comment>
<evidence type="ECO:0000256" key="3">
    <source>
        <dbReference type="PROSITE-ProRule" id="PRU00023"/>
    </source>
</evidence>
<feature type="region of interest" description="Disordered" evidence="4">
    <location>
        <begin position="396"/>
        <end position="437"/>
    </location>
</feature>
<evidence type="ECO:0000256" key="4">
    <source>
        <dbReference type="SAM" id="MobiDB-lite"/>
    </source>
</evidence>
<organism evidence="5 6">
    <name type="scientific">Cupriavidus gilardii J11</name>
    <dbReference type="NCBI Taxonomy" id="936133"/>
    <lineage>
        <taxon>Bacteria</taxon>
        <taxon>Pseudomonadati</taxon>
        <taxon>Pseudomonadota</taxon>
        <taxon>Betaproteobacteria</taxon>
        <taxon>Burkholderiales</taxon>
        <taxon>Burkholderiaceae</taxon>
        <taxon>Cupriavidus</taxon>
    </lineage>
</organism>
<sequence>MHTNHATAAHVGTSNPLAFHRDAQAAGGGPELLAAVARQDRDTVARLLREQPDSVRFRDSRGNTALHLAIVLGCDLAIVDLLLAHRADPAVLNADGNSCMHLAFALRPPVPALPDRMMAVRWYGDGRGVGAIGASNRDGRNALQLANDADGTVAPGYENAVATAVREVLKWRDAVARMLINAVDAHDAVAVRELVTRTGWRLEAPVGVLDNLLVHSLRLRAFPVALEVIRMAVEHGTTGVLSDSGKDGMATPLALAAIEGRADVMQALLEGGADVHRVNMEGRCALHVAADGSAECVRLLLDHGAEPDVQTTYQRLTPMMLAAIKGKEDSIRALHGAGANINAADLQGRTPLMHAYLGGHPELDRLLVSLGANRDARDSLGVSAREYKQKIKEYEWETRRESEQAARHARRRQGQPPRLGRNERPDKFQQSDECAIL</sequence>
<dbReference type="AlphaFoldDB" id="A0A562BFM7"/>
<feature type="repeat" description="ANK" evidence="3">
    <location>
        <begin position="314"/>
        <end position="346"/>
    </location>
</feature>
<dbReference type="Pfam" id="PF12796">
    <property type="entry name" value="Ank_2"/>
    <property type="match status" value="2"/>
</dbReference>
<feature type="repeat" description="ANK" evidence="3">
    <location>
        <begin position="347"/>
        <end position="379"/>
    </location>
</feature>
<proteinExistence type="predicted"/>
<reference evidence="5 6" key="1">
    <citation type="submission" date="2019-07" db="EMBL/GenBank/DDBJ databases">
        <title>Genome sequencing of lignin-degrading bacterial isolates.</title>
        <authorList>
            <person name="Gladden J."/>
        </authorList>
    </citation>
    <scope>NUCLEOTIDE SEQUENCE [LARGE SCALE GENOMIC DNA]</scope>
    <source>
        <strain evidence="5 6">J11</strain>
    </source>
</reference>
<dbReference type="Pfam" id="PF13637">
    <property type="entry name" value="Ank_4"/>
    <property type="match status" value="1"/>
</dbReference>
<dbReference type="PROSITE" id="PS50088">
    <property type="entry name" value="ANK_REPEAT"/>
    <property type="match status" value="4"/>
</dbReference>
<dbReference type="PANTHER" id="PTHR24201:SF15">
    <property type="entry name" value="ANKYRIN REPEAT DOMAIN-CONTAINING PROTEIN 66"/>
    <property type="match status" value="1"/>
</dbReference>
<keyword evidence="1" id="KW-0677">Repeat</keyword>
<dbReference type="InterPro" id="IPR036770">
    <property type="entry name" value="Ankyrin_rpt-contain_sf"/>
</dbReference>
<accession>A0A562BFM7</accession>
<dbReference type="SUPFAM" id="SSF48403">
    <property type="entry name" value="Ankyrin repeat"/>
    <property type="match status" value="2"/>
</dbReference>
<keyword evidence="6" id="KW-1185">Reference proteome</keyword>
<evidence type="ECO:0000256" key="2">
    <source>
        <dbReference type="ARBA" id="ARBA00023043"/>
    </source>
</evidence>
<dbReference type="PANTHER" id="PTHR24201">
    <property type="entry name" value="ANK_REP_REGION DOMAIN-CONTAINING PROTEIN"/>
    <property type="match status" value="1"/>
</dbReference>
<name>A0A562BFM7_9BURK</name>
<dbReference type="EMBL" id="VLJN01000023">
    <property type="protein sequence ID" value="TWG83974.1"/>
    <property type="molecule type" value="Genomic_DNA"/>
</dbReference>
<evidence type="ECO:0000313" key="5">
    <source>
        <dbReference type="EMBL" id="TWG83974.1"/>
    </source>
</evidence>
<feature type="compositionally biased region" description="Basic and acidic residues" evidence="4">
    <location>
        <begin position="420"/>
        <end position="430"/>
    </location>
</feature>
<evidence type="ECO:0000313" key="6">
    <source>
        <dbReference type="Proteomes" id="UP000318141"/>
    </source>
</evidence>
<feature type="repeat" description="ANK" evidence="3">
    <location>
        <begin position="61"/>
        <end position="94"/>
    </location>
</feature>
<gene>
    <name evidence="5" type="ORF">L602_000300001890</name>
</gene>
<dbReference type="InterPro" id="IPR002110">
    <property type="entry name" value="Ankyrin_rpt"/>
</dbReference>
<dbReference type="InterPro" id="IPR050776">
    <property type="entry name" value="Ank_Repeat/CDKN_Inhibitor"/>
</dbReference>
<feature type="repeat" description="ANK" evidence="3">
    <location>
        <begin position="248"/>
        <end position="280"/>
    </location>
</feature>
<dbReference type="SMART" id="SM00248">
    <property type="entry name" value="ANK"/>
    <property type="match status" value="5"/>
</dbReference>
<dbReference type="Gene3D" id="1.25.40.20">
    <property type="entry name" value="Ankyrin repeat-containing domain"/>
    <property type="match status" value="3"/>
</dbReference>
<evidence type="ECO:0000256" key="1">
    <source>
        <dbReference type="ARBA" id="ARBA00022737"/>
    </source>
</evidence>
<feature type="compositionally biased region" description="Basic and acidic residues" evidence="4">
    <location>
        <begin position="396"/>
        <end position="406"/>
    </location>
</feature>